<organism evidence="2 3">
    <name type="scientific">Kineobactrum salinum</name>
    <dbReference type="NCBI Taxonomy" id="2708301"/>
    <lineage>
        <taxon>Bacteria</taxon>
        <taxon>Pseudomonadati</taxon>
        <taxon>Pseudomonadota</taxon>
        <taxon>Gammaproteobacteria</taxon>
        <taxon>Cellvibrionales</taxon>
        <taxon>Halieaceae</taxon>
        <taxon>Kineobactrum</taxon>
    </lineage>
</organism>
<dbReference type="Gene3D" id="3.20.20.140">
    <property type="entry name" value="Metal-dependent hydrolases"/>
    <property type="match status" value="1"/>
</dbReference>
<proteinExistence type="predicted"/>
<protein>
    <submittedName>
        <fullName evidence="2">Amidohydrolase family protein</fullName>
    </submittedName>
</protein>
<keyword evidence="2" id="KW-0378">Hydrolase</keyword>
<evidence type="ECO:0000313" key="2">
    <source>
        <dbReference type="EMBL" id="QIB64589.1"/>
    </source>
</evidence>
<dbReference type="RefSeq" id="WP_163493839.1">
    <property type="nucleotide sequence ID" value="NZ_CP048711.1"/>
</dbReference>
<reference evidence="2 3" key="1">
    <citation type="submission" date="2020-02" db="EMBL/GenBank/DDBJ databases">
        <title>Genome sequencing for Kineobactrum sp. M2.</title>
        <authorList>
            <person name="Park S.-J."/>
        </authorList>
    </citation>
    <scope>NUCLEOTIDE SEQUENCE [LARGE SCALE GENOMIC DNA]</scope>
    <source>
        <strain evidence="2 3">M2</strain>
    </source>
</reference>
<sequence>MAAANFGKGPEIVSLMEAGMERGQNVTVDMYPYDGAATAPLVLLLYPGDDERGTALKERLAGMMTGESEDDDSREQLTADLREYWRDIASQPDLLAQARVATEEPPEGLYSWIDVVGYQSMRIVVSEQEEYEGRMVTELAAELDLAPFELYRQLIVEEGDRAMVTLGAIQEADVRVVMRQPWAMISSDGAEVDPQHPRGRGTFPRLLGRYVREWGALDLEEAVHKISGLPARYLKLADRGLLREGAIADVVVFDPETIIDRATWAEPTLYAEGVEHVFIGGEAALSHGEPTERRLGRFIPYTAAADPS</sequence>
<name>A0A6C0TYY8_9GAMM</name>
<dbReference type="Proteomes" id="UP000477680">
    <property type="component" value="Chromosome"/>
</dbReference>
<feature type="domain" description="Amidohydrolase 3" evidence="1">
    <location>
        <begin position="172"/>
        <end position="282"/>
    </location>
</feature>
<dbReference type="InterPro" id="IPR011059">
    <property type="entry name" value="Metal-dep_hydrolase_composite"/>
</dbReference>
<keyword evidence="3" id="KW-1185">Reference proteome</keyword>
<dbReference type="InterPro" id="IPR013108">
    <property type="entry name" value="Amidohydro_3"/>
</dbReference>
<dbReference type="SUPFAM" id="SSF51338">
    <property type="entry name" value="Composite domain of metallo-dependent hydrolases"/>
    <property type="match status" value="1"/>
</dbReference>
<evidence type="ECO:0000259" key="1">
    <source>
        <dbReference type="Pfam" id="PF07969"/>
    </source>
</evidence>
<gene>
    <name evidence="2" type="ORF">G3T16_03440</name>
</gene>
<dbReference type="AlphaFoldDB" id="A0A6C0TYY8"/>
<evidence type="ECO:0000313" key="3">
    <source>
        <dbReference type="Proteomes" id="UP000477680"/>
    </source>
</evidence>
<accession>A0A6C0TYY8</accession>
<dbReference type="KEGG" id="kim:G3T16_03440"/>
<dbReference type="InterPro" id="IPR032466">
    <property type="entry name" value="Metal_Hydrolase"/>
</dbReference>
<dbReference type="Pfam" id="PF07969">
    <property type="entry name" value="Amidohydro_3"/>
    <property type="match status" value="1"/>
</dbReference>
<dbReference type="EMBL" id="CP048711">
    <property type="protein sequence ID" value="QIB64589.1"/>
    <property type="molecule type" value="Genomic_DNA"/>
</dbReference>
<dbReference type="GO" id="GO:0016810">
    <property type="term" value="F:hydrolase activity, acting on carbon-nitrogen (but not peptide) bonds"/>
    <property type="evidence" value="ECO:0007669"/>
    <property type="project" value="InterPro"/>
</dbReference>
<dbReference type="SUPFAM" id="SSF51556">
    <property type="entry name" value="Metallo-dependent hydrolases"/>
    <property type="match status" value="1"/>
</dbReference>